<sequence>MESSIATLSDASMNGDVHTPQSQQSAPSIRSKDSKTLVNGTTSAPASTATGSKPLPKHVPRASSDDSVLAYNKFILYENRQRFFIVASNTSDSRHKIIKIDRSSQDEVAVVEDEGTYTGKQMSAMLKMLDDGNKGCGGLGKPRVFFGIAGFIRFSAGWYMLAISKRSVVALLGGHYVYHCEDTDLIPISPNHKIDKPAEEQKLMNLFKQVDLSKNFYFSYTYDLTNSLQYNLTRPSGHFNNRYAWNDYLLTKVFESSDPPYTGSCWLIPLIHGHVDQAKLTVLGRVIFITLIARRSRHHAGARYLKRGVNDEGNVANEVETEQIVSETVTTPFYYPACRDDTQAPEQRKRRPSPNFTSYVQLQYRGSIPIYWTQELNSMSPKPPIEINVMDPFYTPASRHFDSLFARYGAPIMILNLIKKREPVPRESKLLDEYTQCVQYLNQFLPAEKKMVYRAKTQDVISYLEDLAEESIQLTGFFHSGPEPYSHFLRCEVEAEMSGTFIPWRDTMSIQTGVCRTNCVDCLDRTNAAQFVFGKRALGHQLYALGVVDSPNLAFDSDAVNMLTEMYHDHGDTLAMQYTGSALVNRVETYRRMPHWNSHSRDIIENFRRFYTNSLLDADKQAAINFFLGIQNDRPISHPVIRGGYRDWYNPAHLEPAFRLEECQENIGRFVQTRGNFWVEYYRPLLFTSLGKHFVYCMNSTLKLPGKTSADINYSPFLAVHPNNRHHPKLMDGVRRWIGSSPANKRHSKRAEMRQDPESPDEQEYDPTYQYSTEFIAGRLMDPVVTPEETAEYQEYIDQCMDLLDAPPNSAERKDRKVYSAAIATGLGEGAIAMDPEVPERDYVSFIERPRDATARRDNLHITFNYEKWISGIS</sequence>
<name>A0A4R0REN5_9APHY</name>
<dbReference type="InterPro" id="IPR043573">
    <property type="entry name" value="Fig4-like"/>
</dbReference>
<evidence type="ECO:0000256" key="2">
    <source>
        <dbReference type="ARBA" id="ARBA00022801"/>
    </source>
</evidence>
<keyword evidence="7" id="KW-1185">Reference proteome</keyword>
<dbReference type="Proteomes" id="UP000292702">
    <property type="component" value="Unassembled WGS sequence"/>
</dbReference>
<dbReference type="GO" id="GO:0043813">
    <property type="term" value="F:phosphatidylinositol-3,5-bisphosphate 5-phosphatase activity"/>
    <property type="evidence" value="ECO:0007669"/>
    <property type="project" value="InterPro"/>
</dbReference>
<dbReference type="PROSITE" id="PS50275">
    <property type="entry name" value="SAC"/>
    <property type="match status" value="1"/>
</dbReference>
<feature type="domain" description="SAC" evidence="5">
    <location>
        <begin position="207"/>
        <end position="580"/>
    </location>
</feature>
<feature type="region of interest" description="Disordered" evidence="4">
    <location>
        <begin position="740"/>
        <end position="767"/>
    </location>
</feature>
<dbReference type="InterPro" id="IPR002013">
    <property type="entry name" value="SAC_dom"/>
</dbReference>
<proteinExistence type="predicted"/>
<dbReference type="GO" id="GO:0012505">
    <property type="term" value="C:endomembrane system"/>
    <property type="evidence" value="ECO:0007669"/>
    <property type="project" value="UniProtKB-SubCell"/>
</dbReference>
<evidence type="ECO:0000256" key="1">
    <source>
        <dbReference type="ARBA" id="ARBA00004308"/>
    </source>
</evidence>
<evidence type="ECO:0000313" key="7">
    <source>
        <dbReference type="Proteomes" id="UP000292702"/>
    </source>
</evidence>
<evidence type="ECO:0000256" key="3">
    <source>
        <dbReference type="ARBA" id="ARBA00023136"/>
    </source>
</evidence>
<accession>A0A4R0REN5</accession>
<evidence type="ECO:0000256" key="4">
    <source>
        <dbReference type="SAM" id="MobiDB-lite"/>
    </source>
</evidence>
<dbReference type="PANTHER" id="PTHR45738:SF5">
    <property type="entry name" value="POLYPHOSPHOINOSITIDE PHOSPHATASE"/>
    <property type="match status" value="1"/>
</dbReference>
<keyword evidence="3" id="KW-0472">Membrane</keyword>
<evidence type="ECO:0000259" key="5">
    <source>
        <dbReference type="PROSITE" id="PS50275"/>
    </source>
</evidence>
<feature type="region of interest" description="Disordered" evidence="4">
    <location>
        <begin position="1"/>
        <end position="63"/>
    </location>
</feature>
<dbReference type="EMBL" id="RWJN01000172">
    <property type="protein sequence ID" value="TCD65606.1"/>
    <property type="molecule type" value="Genomic_DNA"/>
</dbReference>
<feature type="compositionally biased region" description="Polar residues" evidence="4">
    <location>
        <begin position="19"/>
        <end position="28"/>
    </location>
</feature>
<dbReference type="STRING" id="92696.A0A4R0REN5"/>
<protein>
    <submittedName>
        <fullName evidence="6">Phosphatidylinositol-3,5-bisphosphate 5-phosphatase</fullName>
    </submittedName>
</protein>
<dbReference type="GO" id="GO:0046856">
    <property type="term" value="P:phosphatidylinositol dephosphorylation"/>
    <property type="evidence" value="ECO:0007669"/>
    <property type="project" value="InterPro"/>
</dbReference>
<feature type="compositionally biased region" description="Low complexity" evidence="4">
    <location>
        <begin position="40"/>
        <end position="52"/>
    </location>
</feature>
<keyword evidence="2" id="KW-0378">Hydrolase</keyword>
<dbReference type="OrthoDB" id="405996at2759"/>
<dbReference type="PANTHER" id="PTHR45738">
    <property type="entry name" value="POLYPHOSPHOINOSITIDE PHOSPHATASE"/>
    <property type="match status" value="1"/>
</dbReference>
<comment type="subcellular location">
    <subcellularLocation>
        <location evidence="1">Endomembrane system</location>
    </subcellularLocation>
</comment>
<dbReference type="AlphaFoldDB" id="A0A4R0REN5"/>
<gene>
    <name evidence="6" type="primary">FIG4</name>
    <name evidence="6" type="ORF">EIP91_002453</name>
</gene>
<feature type="compositionally biased region" description="Polar residues" evidence="4">
    <location>
        <begin position="1"/>
        <end position="12"/>
    </location>
</feature>
<organism evidence="6 7">
    <name type="scientific">Steccherinum ochraceum</name>
    <dbReference type="NCBI Taxonomy" id="92696"/>
    <lineage>
        <taxon>Eukaryota</taxon>
        <taxon>Fungi</taxon>
        <taxon>Dikarya</taxon>
        <taxon>Basidiomycota</taxon>
        <taxon>Agaricomycotina</taxon>
        <taxon>Agaricomycetes</taxon>
        <taxon>Polyporales</taxon>
        <taxon>Steccherinaceae</taxon>
        <taxon>Steccherinum</taxon>
    </lineage>
</organism>
<dbReference type="Pfam" id="PF02383">
    <property type="entry name" value="Syja_N"/>
    <property type="match status" value="1"/>
</dbReference>
<reference evidence="6 7" key="1">
    <citation type="submission" date="2018-11" db="EMBL/GenBank/DDBJ databases">
        <title>Genome assembly of Steccherinum ochraceum LE-BIN_3174, the white-rot fungus of the Steccherinaceae family (The Residual Polyporoid clade, Polyporales, Basidiomycota).</title>
        <authorList>
            <person name="Fedorova T.V."/>
            <person name="Glazunova O.A."/>
            <person name="Landesman E.O."/>
            <person name="Moiseenko K.V."/>
            <person name="Psurtseva N.V."/>
            <person name="Savinova O.S."/>
            <person name="Shakhova N.V."/>
            <person name="Tyazhelova T.V."/>
            <person name="Vasina D.V."/>
        </authorList>
    </citation>
    <scope>NUCLEOTIDE SEQUENCE [LARGE SCALE GENOMIC DNA]</scope>
    <source>
        <strain evidence="6 7">LE-BIN_3174</strain>
    </source>
</reference>
<comment type="caution">
    <text evidence="6">The sequence shown here is derived from an EMBL/GenBank/DDBJ whole genome shotgun (WGS) entry which is preliminary data.</text>
</comment>
<evidence type="ECO:0000313" key="6">
    <source>
        <dbReference type="EMBL" id="TCD65606.1"/>
    </source>
</evidence>